<dbReference type="NCBIfam" id="TIGR02458">
    <property type="entry name" value="CbtA"/>
    <property type="match status" value="1"/>
</dbReference>
<dbReference type="AlphaFoldDB" id="A0A2S6HC54"/>
<proteinExistence type="predicted"/>
<feature type="transmembrane region" description="Helical" evidence="1">
    <location>
        <begin position="104"/>
        <end position="121"/>
    </location>
</feature>
<reference evidence="2 3" key="1">
    <citation type="submission" date="2018-02" db="EMBL/GenBank/DDBJ databases">
        <title>Subsurface microbial communities from deep shales in Ohio and West Virginia, USA.</title>
        <authorList>
            <person name="Wrighton K."/>
        </authorList>
    </citation>
    <scope>NUCLEOTIDE SEQUENCE [LARGE SCALE GENOMIC DNA]</scope>
    <source>
        <strain evidence="2 3">OWC-DMM</strain>
    </source>
</reference>
<sequence length="225" mass="24501">MFNLTTFRELVIAALWTGLLAGLLLTAVQQIQVIPTLLQAEVYEEAAVVPNAENSHEHHDWQPENGWERTFFTAVANISLGVGFALLIGAVMCLRGRPSHWRMGLLWGLAGYLTFFVAPSLGLPPEVPGTEAAKLADRQSWWLITVLDTGFGLSLLAFAKTRTNQFFGVVLLAAPHLISAPQPEVHSSAAPAELAQSFIIATVFANAVFWLAIGGLMGQFYKKES</sequence>
<keyword evidence="1" id="KW-0472">Membrane</keyword>
<name>A0A2S6HC54_9GAMM</name>
<dbReference type="Pfam" id="PF09490">
    <property type="entry name" value="CbtA"/>
    <property type="match status" value="1"/>
</dbReference>
<feature type="transmembrane region" description="Helical" evidence="1">
    <location>
        <begin position="71"/>
        <end position="92"/>
    </location>
</feature>
<dbReference type="Proteomes" id="UP000240010">
    <property type="component" value="Unassembled WGS sequence"/>
</dbReference>
<accession>A0A2S6HC54</accession>
<feature type="transmembrane region" description="Helical" evidence="1">
    <location>
        <begin position="141"/>
        <end position="159"/>
    </location>
</feature>
<keyword evidence="1" id="KW-0812">Transmembrane</keyword>
<gene>
    <name evidence="2" type="ORF">B0F87_107265</name>
</gene>
<evidence type="ECO:0000313" key="2">
    <source>
        <dbReference type="EMBL" id="PPK75022.1"/>
    </source>
</evidence>
<comment type="caution">
    <text evidence="2">The sequence shown here is derived from an EMBL/GenBank/DDBJ whole genome shotgun (WGS) entry which is preliminary data.</text>
</comment>
<feature type="transmembrane region" description="Helical" evidence="1">
    <location>
        <begin position="194"/>
        <end position="217"/>
    </location>
</feature>
<evidence type="ECO:0000256" key="1">
    <source>
        <dbReference type="SAM" id="Phobius"/>
    </source>
</evidence>
<dbReference type="EMBL" id="PTIZ01000007">
    <property type="protein sequence ID" value="PPK75022.1"/>
    <property type="molecule type" value="Genomic_DNA"/>
</dbReference>
<keyword evidence="1" id="KW-1133">Transmembrane helix</keyword>
<protein>
    <submittedName>
        <fullName evidence="2">Cobalt transporter subunit CbtA</fullName>
    </submittedName>
</protein>
<feature type="transmembrane region" description="Helical" evidence="1">
    <location>
        <begin position="166"/>
        <end position="182"/>
    </location>
</feature>
<dbReference type="InterPro" id="IPR012666">
    <property type="entry name" value="CbtA_put"/>
</dbReference>
<organism evidence="2 3">
    <name type="scientific">Methylobacter tundripaludum</name>
    <dbReference type="NCBI Taxonomy" id="173365"/>
    <lineage>
        <taxon>Bacteria</taxon>
        <taxon>Pseudomonadati</taxon>
        <taxon>Pseudomonadota</taxon>
        <taxon>Gammaproteobacteria</taxon>
        <taxon>Methylococcales</taxon>
        <taxon>Methylococcaceae</taxon>
        <taxon>Methylobacter</taxon>
    </lineage>
</organism>
<dbReference type="RefSeq" id="WP_104429516.1">
    <property type="nucleotide sequence ID" value="NZ_PTIZ01000007.1"/>
</dbReference>
<evidence type="ECO:0000313" key="3">
    <source>
        <dbReference type="Proteomes" id="UP000240010"/>
    </source>
</evidence>